<dbReference type="KEGG" id="hae:halTADL_2883"/>
<dbReference type="Proteomes" id="UP000198888">
    <property type="component" value="Unassembled WGS sequence"/>
</dbReference>
<accession>A0A1H6Y894</accession>
<accession>A0A2H4Q5F5</accession>
<gene>
    <name evidence="1" type="ORF">SAMN05444271_1616</name>
</gene>
<evidence type="ECO:0000313" key="1">
    <source>
        <dbReference type="EMBL" id="SEJ37451.1"/>
    </source>
</evidence>
<dbReference type="EMBL" id="FNYR01000061">
    <property type="protein sequence ID" value="SEJ37451.1"/>
    <property type="molecule type" value="Genomic_DNA"/>
</dbReference>
<reference evidence="1 2" key="1">
    <citation type="submission" date="2016-10" db="EMBL/GenBank/DDBJ databases">
        <authorList>
            <person name="de Groot N.N."/>
        </authorList>
    </citation>
    <scope>NUCLEOTIDE SEQUENCE [LARGE SCALE GENOMIC DNA]</scope>
    <source>
        <strain evidence="1 2">DSM 22187</strain>
    </source>
</reference>
<evidence type="ECO:0000313" key="2">
    <source>
        <dbReference type="Proteomes" id="UP000198888"/>
    </source>
</evidence>
<protein>
    <submittedName>
        <fullName evidence="1">Uncharacterized protein</fullName>
    </submittedName>
</protein>
<keyword evidence="2" id="KW-1185">Reference proteome</keyword>
<name>A0A1H6Y894_9EURY</name>
<proteinExistence type="predicted"/>
<dbReference type="AlphaFoldDB" id="A0A1H6Y894"/>
<organism evidence="1 2">
    <name type="scientific">Halohasta litchfieldiae</name>
    <dbReference type="NCBI Taxonomy" id="1073996"/>
    <lineage>
        <taxon>Archaea</taxon>
        <taxon>Methanobacteriati</taxon>
        <taxon>Methanobacteriota</taxon>
        <taxon>Stenosarchaea group</taxon>
        <taxon>Halobacteria</taxon>
        <taxon>Halobacteriales</taxon>
        <taxon>Haloferacaceae</taxon>
        <taxon>Halohasta</taxon>
    </lineage>
</organism>
<sequence length="36" mass="4286">MSDWLTDEELDRISQFVETPAYARRPEMLLPDSDEE</sequence>